<dbReference type="Gene3D" id="1.25.40.270">
    <property type="entry name" value="Vacuolar protein sorting-associated protein vta1"/>
    <property type="match status" value="1"/>
</dbReference>
<evidence type="ECO:0008006" key="14">
    <source>
        <dbReference type="Google" id="ProtNLM"/>
    </source>
</evidence>
<evidence type="ECO:0000313" key="13">
    <source>
        <dbReference type="Proteomes" id="UP001150569"/>
    </source>
</evidence>
<proteinExistence type="inferred from homology"/>
<evidence type="ECO:0000256" key="1">
    <source>
        <dbReference type="ARBA" id="ARBA00004481"/>
    </source>
</evidence>
<evidence type="ECO:0000259" key="11">
    <source>
        <dbReference type="Pfam" id="PF18097"/>
    </source>
</evidence>
<evidence type="ECO:0000313" key="12">
    <source>
        <dbReference type="EMBL" id="KAJ1910725.1"/>
    </source>
</evidence>
<keyword evidence="13" id="KW-1185">Reference proteome</keyword>
<comment type="similarity">
    <text evidence="3">Belongs to the VTA1 family.</text>
</comment>
<keyword evidence="8" id="KW-0472">Membrane</keyword>
<reference evidence="12" key="1">
    <citation type="submission" date="2022-07" db="EMBL/GenBank/DDBJ databases">
        <title>Phylogenomic reconstructions and comparative analyses of Kickxellomycotina fungi.</title>
        <authorList>
            <person name="Reynolds N.K."/>
            <person name="Stajich J.E."/>
            <person name="Barry K."/>
            <person name="Grigoriev I.V."/>
            <person name="Crous P."/>
            <person name="Smith M.E."/>
        </authorList>
    </citation>
    <scope>NUCLEOTIDE SEQUENCE</scope>
    <source>
        <strain evidence="12">RSA 861</strain>
    </source>
</reference>
<evidence type="ECO:0000256" key="3">
    <source>
        <dbReference type="ARBA" id="ARBA00007895"/>
    </source>
</evidence>
<dbReference type="InterPro" id="IPR023175">
    <property type="entry name" value="Vta1/CALS_N_sf"/>
</dbReference>
<organism evidence="12 13">
    <name type="scientific">Tieghemiomyces parasiticus</name>
    <dbReference type="NCBI Taxonomy" id="78921"/>
    <lineage>
        <taxon>Eukaryota</taxon>
        <taxon>Fungi</taxon>
        <taxon>Fungi incertae sedis</taxon>
        <taxon>Zoopagomycota</taxon>
        <taxon>Kickxellomycotina</taxon>
        <taxon>Dimargaritomycetes</taxon>
        <taxon>Dimargaritales</taxon>
        <taxon>Dimargaritaceae</taxon>
        <taxon>Tieghemiomyces</taxon>
    </lineage>
</organism>
<keyword evidence="5" id="KW-0963">Cytoplasm</keyword>
<keyword evidence="4" id="KW-0813">Transport</keyword>
<evidence type="ECO:0000256" key="2">
    <source>
        <dbReference type="ARBA" id="ARBA00004496"/>
    </source>
</evidence>
<feature type="domain" description="Vta1 C-terminal" evidence="11">
    <location>
        <begin position="250"/>
        <end position="286"/>
    </location>
</feature>
<dbReference type="OrthoDB" id="391137at2759"/>
<dbReference type="AlphaFoldDB" id="A0A9W8DMV4"/>
<dbReference type="InterPro" id="IPR041212">
    <property type="entry name" value="Vta1_C"/>
</dbReference>
<dbReference type="PANTHER" id="PTHR46009">
    <property type="entry name" value="VACUOLAR PROTEIN SORTING-ASSOCIATED PROTEIN VTA1 HOMOLOG"/>
    <property type="match status" value="1"/>
</dbReference>
<comment type="caution">
    <text evidence="12">The sequence shown here is derived from an EMBL/GenBank/DDBJ whole genome shotgun (WGS) entry which is preliminary data.</text>
</comment>
<dbReference type="GO" id="GO:0015031">
    <property type="term" value="P:protein transport"/>
    <property type="evidence" value="ECO:0007669"/>
    <property type="project" value="UniProtKB-KW"/>
</dbReference>
<evidence type="ECO:0000259" key="10">
    <source>
        <dbReference type="Pfam" id="PF04652"/>
    </source>
</evidence>
<evidence type="ECO:0000256" key="4">
    <source>
        <dbReference type="ARBA" id="ARBA00022448"/>
    </source>
</evidence>
<gene>
    <name evidence="12" type="ORF">IWQ60_010505</name>
</gene>
<evidence type="ECO:0000256" key="5">
    <source>
        <dbReference type="ARBA" id="ARBA00022490"/>
    </source>
</evidence>
<dbReference type="Pfam" id="PF04652">
    <property type="entry name" value="Vta1"/>
    <property type="match status" value="1"/>
</dbReference>
<dbReference type="Proteomes" id="UP001150569">
    <property type="component" value="Unassembled WGS sequence"/>
</dbReference>
<comment type="subcellular location">
    <subcellularLocation>
        <location evidence="2">Cytoplasm</location>
    </subcellularLocation>
    <subcellularLocation>
        <location evidence="1">Endosome membrane</location>
        <topology evidence="1">Peripheral membrane protein</topology>
    </subcellularLocation>
</comment>
<dbReference type="GO" id="GO:0032511">
    <property type="term" value="P:late endosome to vacuole transport via multivesicular body sorting pathway"/>
    <property type="evidence" value="ECO:0007669"/>
    <property type="project" value="InterPro"/>
</dbReference>
<dbReference type="PANTHER" id="PTHR46009:SF1">
    <property type="entry name" value="VACUOLAR PROTEIN SORTING-ASSOCIATED PROTEIN VTA1 HOMOLOG"/>
    <property type="match status" value="1"/>
</dbReference>
<feature type="domain" description="Vta1/callose synthase N-terminal" evidence="10">
    <location>
        <begin position="12"/>
        <end position="153"/>
    </location>
</feature>
<dbReference type="GO" id="GO:0010008">
    <property type="term" value="C:endosome membrane"/>
    <property type="evidence" value="ECO:0007669"/>
    <property type="project" value="UniProtKB-SubCell"/>
</dbReference>
<keyword evidence="6" id="KW-0967">Endosome</keyword>
<name>A0A9W8DMV4_9FUNG</name>
<dbReference type="InterPro" id="IPR044538">
    <property type="entry name" value="Vta1-like"/>
</dbReference>
<evidence type="ECO:0000256" key="7">
    <source>
        <dbReference type="ARBA" id="ARBA00022927"/>
    </source>
</evidence>
<evidence type="ECO:0000256" key="6">
    <source>
        <dbReference type="ARBA" id="ARBA00022753"/>
    </source>
</evidence>
<sequence>MAAQPPEELRFVNPYLQRARELHTHDPVIAYYCQFYAVKLALGKDARSPAAEEFLIQLVEDLEGRKAALAHEPAFQDDAAGRAHLERFALRIFGGADDEDRAGRATKTTALNFLAASIFIELVRVFGDLPPALEEKLRYAKWKAREITLALKEGRTPTPGTGEEMSPAPAVVVIPPVEPASTPAATIASAAPSPPAATLQPAAPSPTNLFPTVPVPPARHRHPARAYDWDDEDFSDLDDADVDDTEVDPEVVQVAEKHARYALSSLQFEDVTSALENLQKAIDVLRPYARP</sequence>
<dbReference type="EMBL" id="JANBPT010001014">
    <property type="protein sequence ID" value="KAJ1910725.1"/>
    <property type="molecule type" value="Genomic_DNA"/>
</dbReference>
<accession>A0A9W8DMV4</accession>
<feature type="region of interest" description="Disordered" evidence="9">
    <location>
        <begin position="187"/>
        <end position="206"/>
    </location>
</feature>
<evidence type="ECO:0000256" key="8">
    <source>
        <dbReference type="ARBA" id="ARBA00023136"/>
    </source>
</evidence>
<protein>
    <recommendedName>
        <fullName evidence="14">Vta1/callose synthase N-terminal domain-containing protein</fullName>
    </recommendedName>
</protein>
<dbReference type="InterPro" id="IPR039431">
    <property type="entry name" value="Vta1/CALS_N"/>
</dbReference>
<dbReference type="Pfam" id="PF18097">
    <property type="entry name" value="Vta1_C"/>
    <property type="match status" value="1"/>
</dbReference>
<keyword evidence="7" id="KW-0653">Protein transport</keyword>
<dbReference type="GO" id="GO:0005771">
    <property type="term" value="C:multivesicular body"/>
    <property type="evidence" value="ECO:0007669"/>
    <property type="project" value="TreeGrafter"/>
</dbReference>
<dbReference type="Gene3D" id="1.20.5.420">
    <property type="entry name" value="Immunoglobulin FC, subunit C"/>
    <property type="match status" value="1"/>
</dbReference>
<evidence type="ECO:0000256" key="9">
    <source>
        <dbReference type="SAM" id="MobiDB-lite"/>
    </source>
</evidence>